<dbReference type="InterPro" id="IPR007833">
    <property type="entry name" value="Capsule_polysaccharide_synth"/>
</dbReference>
<gene>
    <name evidence="1" type="ORF">M3P05_12645</name>
</gene>
<protein>
    <submittedName>
        <fullName evidence="1">Capsular polysaccharide biosynthesis protein</fullName>
    </submittedName>
</protein>
<reference evidence="1 2" key="1">
    <citation type="submission" date="2022-05" db="EMBL/GenBank/DDBJ databases">
        <authorList>
            <person name="Park J.-S."/>
        </authorList>
    </citation>
    <scope>NUCLEOTIDE SEQUENCE [LARGE SCALE GENOMIC DNA]</scope>
    <source>
        <strain evidence="1 2">2012CJ34-2</strain>
    </source>
</reference>
<dbReference type="Proteomes" id="UP001203338">
    <property type="component" value="Unassembled WGS sequence"/>
</dbReference>
<comment type="caution">
    <text evidence="1">The sequence shown here is derived from an EMBL/GenBank/DDBJ whole genome shotgun (WGS) entry which is preliminary data.</text>
</comment>
<name>A0ABT0PHG1_9GAMM</name>
<proteinExistence type="predicted"/>
<dbReference type="EMBL" id="JAMFLX010000016">
    <property type="protein sequence ID" value="MCL6270773.1"/>
    <property type="molecule type" value="Genomic_DNA"/>
</dbReference>
<evidence type="ECO:0000313" key="2">
    <source>
        <dbReference type="Proteomes" id="UP001203338"/>
    </source>
</evidence>
<keyword evidence="2" id="KW-1185">Reference proteome</keyword>
<organism evidence="1 2">
    <name type="scientific">Parendozoicomonas callyspongiae</name>
    <dbReference type="NCBI Taxonomy" id="2942213"/>
    <lineage>
        <taxon>Bacteria</taxon>
        <taxon>Pseudomonadati</taxon>
        <taxon>Pseudomonadota</taxon>
        <taxon>Gammaproteobacteria</taxon>
        <taxon>Oceanospirillales</taxon>
        <taxon>Endozoicomonadaceae</taxon>
        <taxon>Parendozoicomonas</taxon>
    </lineage>
</organism>
<sequence>MFYTSSSGISSAPELSTLLGGDVHRLSWFRKKSLQQGTVIGWGMKENTRKVRELACNAGLPFWHLEDGFISYLGHPSLGDRRFSLIVDKAGIYYDGTRPSDLENLLNNKLWLNWDLLQRSRNLLDTICRHQISKYNHEPVGSYKLPVSDKPRVLVVDQTFGDCSIQYGMANESSFQAMLDAALTENPDAEVWVKVHPDVVLGKKKGYLGNNLPNDNPRIHVLADKVNAQSLFPWFSKVYVVTSQLGFEALWHRKDVVCFGLPFYSGWGLTDDRVPCPRRKQKHTIESLFAAACLHYTRYIHPETGQRCELEGVLDLIVLQRRYQQPQVNTLYAIGFSLWKRAFVSRFAQGLGRDIQFVSSKRALRKRIQPGDGVLVWGMKGFNARSLVSSNGLSESESNKLTVWRMEDGFIRSCGLGAELRRPGSLVIDQQGIYYDATRPSVLEQALNTLQLSDQEKERGQKLQSLLLSRRISKYNLAGQPQDVFAGAKPNQRKVLITGQVDSDASLKYGSPETFSNIDLLKKVSSYLKGQNVYIVYKPHPDVVQAGRAGHIAESEALQFVNRVVTGVDIFDCLEQCDELHVMSSQAGFEALLQNKAVHCWGMPFYAGWGLTTDHLSCERRTACRTLEELVYIALCHYPRYINWNTCRFTSPENQILQLSRERQEKQAARKAGKEDSPFTKWLSRKKRKATFLMEALAQ</sequence>
<dbReference type="RefSeq" id="WP_249700060.1">
    <property type="nucleotide sequence ID" value="NZ_JAMFLX010000016.1"/>
</dbReference>
<dbReference type="CDD" id="cd16439">
    <property type="entry name" value="beta_Kdo_transferase_KpsC_2"/>
    <property type="match status" value="1"/>
</dbReference>
<evidence type="ECO:0000313" key="1">
    <source>
        <dbReference type="EMBL" id="MCL6270773.1"/>
    </source>
</evidence>
<accession>A0ABT0PHG1</accession>
<dbReference type="Pfam" id="PF05159">
    <property type="entry name" value="Capsule_synth"/>
    <property type="match status" value="3"/>
</dbReference>
<dbReference type="CDD" id="cd16440">
    <property type="entry name" value="beta_Kdo_transferase_KpsC_1"/>
    <property type="match status" value="1"/>
</dbReference>